<evidence type="ECO:0000256" key="1">
    <source>
        <dbReference type="ARBA" id="ARBA00006745"/>
    </source>
</evidence>
<dbReference type="EMBL" id="FPJW01000015">
    <property type="protein sequence ID" value="SFX79480.1"/>
    <property type="molecule type" value="Genomic_DNA"/>
</dbReference>
<dbReference type="InterPro" id="IPR050287">
    <property type="entry name" value="MTA/SAH_deaminase"/>
</dbReference>
<keyword evidence="4" id="KW-0862">Zinc</keyword>
<evidence type="ECO:0000256" key="2">
    <source>
        <dbReference type="ARBA" id="ARBA00022723"/>
    </source>
</evidence>
<dbReference type="PANTHER" id="PTHR43794:SF11">
    <property type="entry name" value="AMIDOHYDROLASE-RELATED DOMAIN-CONTAINING PROTEIN"/>
    <property type="match status" value="1"/>
</dbReference>
<evidence type="ECO:0000256" key="3">
    <source>
        <dbReference type="ARBA" id="ARBA00022801"/>
    </source>
</evidence>
<dbReference type="AlphaFoldDB" id="A0A1K1ZZH5"/>
<dbReference type="Gene3D" id="2.30.40.10">
    <property type="entry name" value="Urease, subunit C, domain 1"/>
    <property type="match status" value="1"/>
</dbReference>
<dbReference type="SUPFAM" id="SSF51338">
    <property type="entry name" value="Composite domain of metallo-dependent hydrolases"/>
    <property type="match status" value="1"/>
</dbReference>
<dbReference type="FunFam" id="3.20.20.140:FF:000014">
    <property type="entry name" value="5-methylthioadenosine/S-adenosylhomocysteine deaminase"/>
    <property type="match status" value="1"/>
</dbReference>
<dbReference type="STRING" id="1122209.SAMN02745752_02899"/>
<dbReference type="SUPFAM" id="SSF51556">
    <property type="entry name" value="Metallo-dependent hydrolases"/>
    <property type="match status" value="1"/>
</dbReference>
<dbReference type="NCBIfam" id="NF006549">
    <property type="entry name" value="PRK09045.1"/>
    <property type="match status" value="1"/>
</dbReference>
<evidence type="ECO:0000313" key="7">
    <source>
        <dbReference type="Proteomes" id="UP000182350"/>
    </source>
</evidence>
<dbReference type="InterPro" id="IPR032466">
    <property type="entry name" value="Metal_Hydrolase"/>
</dbReference>
<keyword evidence="7" id="KW-1185">Reference proteome</keyword>
<evidence type="ECO:0000259" key="5">
    <source>
        <dbReference type="Pfam" id="PF01979"/>
    </source>
</evidence>
<keyword evidence="2" id="KW-0479">Metal-binding</keyword>
<dbReference type="GO" id="GO:0016814">
    <property type="term" value="F:hydrolase activity, acting on carbon-nitrogen (but not peptide) bonds, in cyclic amidines"/>
    <property type="evidence" value="ECO:0007669"/>
    <property type="project" value="UniProtKB-ARBA"/>
</dbReference>
<comment type="similarity">
    <text evidence="1">Belongs to the metallo-dependent hydrolases superfamily. ATZ/TRZ family.</text>
</comment>
<name>A0A1K1ZZH5_9GAMM</name>
<sequence>MDEQHPDQGLQPLTDQAVVLAGDRILDVLPLDQARLRYPQLHPLPLPEQVLLPGLHNLHGHAAMSLFRGMSDDLPLMEWLQDHIWPAEGRWVNPEFVRCGTQLAIAEMLLNGTTCFSDMYFFPEVIAEVAATSGIRAQVCTPIIQFPNAWSANPDEALDKTLTLHQQYQAHPLVRVAFGPHAPYTVDDTTLNRLADLNASLELRVQMHLHETAHEVSEAAGPEDNGITPIQRMDQLGLLNEHFQAVHVTCISPEDMQLLAERGVTVVHCPQSNLKLASGFCPVQALQNAGVRVVLGTDGAASNNDLDLWSEMQTAALLAKAVHQDAAALPATAALKMVTCDAGKAYSAKPFTGQIRSGFAADLCSLKLDQPDCWPLHHLTSQLVYGRMGDKVQQVWVNGQQRVKDGKLVDIDLLALKDQVRGWRDAIQAHHP</sequence>
<keyword evidence="3" id="KW-0378">Hydrolase</keyword>
<proteinExistence type="inferred from homology"/>
<dbReference type="Proteomes" id="UP000182350">
    <property type="component" value="Unassembled WGS sequence"/>
</dbReference>
<evidence type="ECO:0000313" key="6">
    <source>
        <dbReference type="EMBL" id="SFX79480.1"/>
    </source>
</evidence>
<dbReference type="CDD" id="cd01298">
    <property type="entry name" value="ATZ_TRZ_like"/>
    <property type="match status" value="1"/>
</dbReference>
<accession>A0A1K1ZZH5</accession>
<dbReference type="GO" id="GO:0019239">
    <property type="term" value="F:deaminase activity"/>
    <property type="evidence" value="ECO:0007669"/>
    <property type="project" value="UniProtKB-ARBA"/>
</dbReference>
<evidence type="ECO:0000256" key="4">
    <source>
        <dbReference type="ARBA" id="ARBA00022833"/>
    </source>
</evidence>
<dbReference type="Pfam" id="PF01979">
    <property type="entry name" value="Amidohydro_1"/>
    <property type="match status" value="1"/>
</dbReference>
<organism evidence="6 7">
    <name type="scientific">Marinospirillum alkaliphilum DSM 21637</name>
    <dbReference type="NCBI Taxonomy" id="1122209"/>
    <lineage>
        <taxon>Bacteria</taxon>
        <taxon>Pseudomonadati</taxon>
        <taxon>Pseudomonadota</taxon>
        <taxon>Gammaproteobacteria</taxon>
        <taxon>Oceanospirillales</taxon>
        <taxon>Oceanospirillaceae</taxon>
        <taxon>Marinospirillum</taxon>
    </lineage>
</organism>
<protein>
    <submittedName>
        <fullName evidence="6">Cytosine/adenosine deaminase</fullName>
    </submittedName>
</protein>
<dbReference type="PANTHER" id="PTHR43794">
    <property type="entry name" value="AMINOHYDROLASE SSNA-RELATED"/>
    <property type="match status" value="1"/>
</dbReference>
<feature type="domain" description="Amidohydrolase-related" evidence="5">
    <location>
        <begin position="50"/>
        <end position="400"/>
    </location>
</feature>
<dbReference type="Gene3D" id="3.20.20.140">
    <property type="entry name" value="Metal-dependent hydrolases"/>
    <property type="match status" value="1"/>
</dbReference>
<dbReference type="InterPro" id="IPR011059">
    <property type="entry name" value="Metal-dep_hydrolase_composite"/>
</dbReference>
<dbReference type="InterPro" id="IPR006680">
    <property type="entry name" value="Amidohydro-rel"/>
</dbReference>
<dbReference type="GO" id="GO:0046872">
    <property type="term" value="F:metal ion binding"/>
    <property type="evidence" value="ECO:0007669"/>
    <property type="project" value="UniProtKB-KW"/>
</dbReference>
<reference evidence="6 7" key="1">
    <citation type="submission" date="2016-11" db="EMBL/GenBank/DDBJ databases">
        <authorList>
            <person name="Jaros S."/>
            <person name="Januszkiewicz K."/>
            <person name="Wedrychowicz H."/>
        </authorList>
    </citation>
    <scope>NUCLEOTIDE SEQUENCE [LARGE SCALE GENOMIC DNA]</scope>
    <source>
        <strain evidence="6 7">DSM 21637</strain>
    </source>
</reference>
<gene>
    <name evidence="6" type="ORF">SAMN02745752_02899</name>
</gene>